<dbReference type="Proteomes" id="UP001623559">
    <property type="component" value="Unassembled WGS sequence"/>
</dbReference>
<comment type="caution">
    <text evidence="2">The sequence shown here is derived from an EMBL/GenBank/DDBJ whole genome shotgun (WGS) entry which is preliminary data.</text>
</comment>
<evidence type="ECO:0000313" key="3">
    <source>
        <dbReference type="Proteomes" id="UP001623559"/>
    </source>
</evidence>
<sequence length="205" mass="24424">MKVHILNGDCLQYVLQAENALVVREMLVEGPLKADSEERFFQLRADYLEKTYGIPASEYQQKTVSEFKKMHHIPKHSEVYLWFDFDLYCFVHLLFIIELLQADKTLQLYVVRPLRKRKFRIWRGFDLHTKDDLMQAFSQKTPLSRKDIQAFRHVWKRLGKKGSGLHHRLVPFLQKHLQDYPQLEKATKIEARWGLTEGQITRILS</sequence>
<evidence type="ECO:0000313" key="2">
    <source>
        <dbReference type="EMBL" id="MFL0206263.1"/>
    </source>
</evidence>
<gene>
    <name evidence="2" type="ORF">V7S74_05870</name>
</gene>
<dbReference type="Pfam" id="PF08874">
    <property type="entry name" value="DUF1835"/>
    <property type="match status" value="1"/>
</dbReference>
<dbReference type="EMBL" id="JBEWZG010000002">
    <property type="protein sequence ID" value="MFL0206263.1"/>
    <property type="molecule type" value="Genomic_DNA"/>
</dbReference>
<organism evidence="2 3">
    <name type="scientific">Aquirufa novilacunae</name>
    <dbReference type="NCBI Taxonomy" id="3139305"/>
    <lineage>
        <taxon>Bacteria</taxon>
        <taxon>Pseudomonadati</taxon>
        <taxon>Bacteroidota</taxon>
        <taxon>Cytophagia</taxon>
        <taxon>Cytophagales</taxon>
        <taxon>Flectobacillaceae</taxon>
        <taxon>Aquirufa</taxon>
    </lineage>
</organism>
<protein>
    <submittedName>
        <fullName evidence="2">DUF1835 domain-containing protein</fullName>
    </submittedName>
</protein>
<evidence type="ECO:0000259" key="1">
    <source>
        <dbReference type="Pfam" id="PF08874"/>
    </source>
</evidence>
<dbReference type="RefSeq" id="WP_406777843.1">
    <property type="nucleotide sequence ID" value="NZ_JBEWZG010000002.1"/>
</dbReference>
<feature type="domain" description="DUF1835" evidence="1">
    <location>
        <begin position="9"/>
        <end position="111"/>
    </location>
</feature>
<proteinExistence type="predicted"/>
<accession>A0ABW8SVX7</accession>
<name>A0ABW8SVX7_9BACT</name>
<reference evidence="2 3" key="1">
    <citation type="submission" date="2024-07" db="EMBL/GenBank/DDBJ databases">
        <authorList>
            <person name="Pitt A."/>
            <person name="Hahn M.W."/>
        </authorList>
    </citation>
    <scope>NUCLEOTIDE SEQUENCE [LARGE SCALE GENOMIC DNA]</scope>
    <source>
        <strain evidence="2 3">2-AUSEE-184A6</strain>
    </source>
</reference>
<dbReference type="InterPro" id="IPR014973">
    <property type="entry name" value="DUF1835"/>
</dbReference>